<dbReference type="Gene3D" id="1.20.141.10">
    <property type="entry name" value="Chitosanase, subunit A, domain 1"/>
    <property type="match status" value="1"/>
</dbReference>
<dbReference type="InterPro" id="IPR023099">
    <property type="entry name" value="Glyco_hydro_46_N"/>
</dbReference>
<dbReference type="AlphaFoldDB" id="A0A4P9Y5K6"/>
<evidence type="ECO:0000313" key="2">
    <source>
        <dbReference type="Proteomes" id="UP000267251"/>
    </source>
</evidence>
<feature type="non-terminal residue" evidence="1">
    <location>
        <position position="1"/>
    </location>
</feature>
<name>A0A4P9Y5K6_9FUNG</name>
<reference evidence="2" key="1">
    <citation type="journal article" date="2018" name="Nat. Microbiol.">
        <title>Leveraging single-cell genomics to expand the fungal tree of life.</title>
        <authorList>
            <person name="Ahrendt S.R."/>
            <person name="Quandt C.A."/>
            <person name="Ciobanu D."/>
            <person name="Clum A."/>
            <person name="Salamov A."/>
            <person name="Andreopoulos B."/>
            <person name="Cheng J.F."/>
            <person name="Woyke T."/>
            <person name="Pelin A."/>
            <person name="Henrissat B."/>
            <person name="Reynolds N.K."/>
            <person name="Benny G.L."/>
            <person name="Smith M.E."/>
            <person name="James T.Y."/>
            <person name="Grigoriev I.V."/>
        </authorList>
    </citation>
    <scope>NUCLEOTIDE SEQUENCE [LARGE SCALE GENOMIC DNA]</scope>
</reference>
<dbReference type="InterPro" id="IPR000400">
    <property type="entry name" value="Glyco_hydro_46"/>
</dbReference>
<dbReference type="Proteomes" id="UP000267251">
    <property type="component" value="Unassembled WGS sequence"/>
</dbReference>
<dbReference type="CDD" id="cd00978">
    <property type="entry name" value="chitosanase_GH46"/>
    <property type="match status" value="1"/>
</dbReference>
<dbReference type="EMBL" id="KZ987905">
    <property type="protein sequence ID" value="RKP14002.1"/>
    <property type="molecule type" value="Genomic_DNA"/>
</dbReference>
<organism evidence="1 2">
    <name type="scientific">Piptocephalis cylindrospora</name>
    <dbReference type="NCBI Taxonomy" id="1907219"/>
    <lineage>
        <taxon>Eukaryota</taxon>
        <taxon>Fungi</taxon>
        <taxon>Fungi incertae sedis</taxon>
        <taxon>Zoopagomycota</taxon>
        <taxon>Zoopagomycotina</taxon>
        <taxon>Zoopagomycetes</taxon>
        <taxon>Zoopagales</taxon>
        <taxon>Piptocephalidaceae</taxon>
        <taxon>Piptocephalis</taxon>
    </lineage>
</organism>
<keyword evidence="1" id="KW-0378">Hydrolase</keyword>
<dbReference type="InterPro" id="IPR023346">
    <property type="entry name" value="Lysozyme-like_dom_sf"/>
</dbReference>
<keyword evidence="2" id="KW-1185">Reference proteome</keyword>
<feature type="non-terminal residue" evidence="1">
    <location>
        <position position="217"/>
    </location>
</feature>
<accession>A0A4P9Y5K6</accession>
<evidence type="ECO:0000313" key="1">
    <source>
        <dbReference type="EMBL" id="RKP14002.1"/>
    </source>
</evidence>
<proteinExistence type="predicted"/>
<dbReference type="Gene3D" id="3.30.386.10">
    <property type="entry name" value="Chitosanase, subunit A, domain 2"/>
    <property type="match status" value="1"/>
</dbReference>
<dbReference type="OrthoDB" id="76114at2759"/>
<protein>
    <submittedName>
        <fullName evidence="1">Glycoside hydrolase</fullName>
    </submittedName>
</protein>
<dbReference type="SUPFAM" id="SSF53955">
    <property type="entry name" value="Lysozyme-like"/>
    <property type="match status" value="1"/>
</dbReference>
<dbReference type="GO" id="GO:0005975">
    <property type="term" value="P:carbohydrate metabolic process"/>
    <property type="evidence" value="ECO:0007669"/>
    <property type="project" value="InterPro"/>
</dbReference>
<dbReference type="GO" id="GO:0005576">
    <property type="term" value="C:extracellular region"/>
    <property type="evidence" value="ECO:0007669"/>
    <property type="project" value="InterPro"/>
</dbReference>
<dbReference type="GO" id="GO:0016977">
    <property type="term" value="F:chitosanase activity"/>
    <property type="evidence" value="ECO:0007669"/>
    <property type="project" value="InterPro"/>
</dbReference>
<gene>
    <name evidence="1" type="ORF">BJ684DRAFT_2763</name>
</gene>
<sequence>LAETLTNIFENGEEAFGYAAVEDLGDGRGYTAGRVGFTTGTGDALELIELYNRTSTTTQAKALTRYLPELRHLSSLNRCDTGRASTSQLHGFDKAWKVAALKDPAFPKAQDTLNDQMYMTPGRRFAATLNVTSPLGQALFYDTIIQHGWQLTEPDINIQRIIALTGERKENECESTYLTRFLHTRRSLLCCYPDTTWPDAADRISDLQGVLENKDLQ</sequence>
<dbReference type="Pfam" id="PF01374">
    <property type="entry name" value="Glyco_hydro_46"/>
    <property type="match status" value="1"/>
</dbReference>